<organism evidence="1 2">
    <name type="scientific">Rhodoferax ferrireducens</name>
    <dbReference type="NCBI Taxonomy" id="192843"/>
    <lineage>
        <taxon>Bacteria</taxon>
        <taxon>Pseudomonadati</taxon>
        <taxon>Pseudomonadota</taxon>
        <taxon>Betaproteobacteria</taxon>
        <taxon>Burkholderiales</taxon>
        <taxon>Comamonadaceae</taxon>
        <taxon>Rhodoferax</taxon>
    </lineage>
</organism>
<gene>
    <name evidence="1" type="ORF">BWK72_18530</name>
</gene>
<reference evidence="1 2" key="1">
    <citation type="submission" date="2017-01" db="EMBL/GenBank/DDBJ databases">
        <title>Novel large sulfur bacteria in the metagenomes of groundwater-fed chemosynthetic microbial mats in the Lake Huron basin.</title>
        <authorList>
            <person name="Sharrar A.M."/>
            <person name="Flood B.E."/>
            <person name="Bailey J.V."/>
            <person name="Jones D.S."/>
            <person name="Biddanda B."/>
            <person name="Ruberg S.A."/>
            <person name="Marcus D.N."/>
            <person name="Dick G.J."/>
        </authorList>
    </citation>
    <scope>NUCLEOTIDE SEQUENCE [LARGE SCALE GENOMIC DNA]</scope>
    <source>
        <strain evidence="1">A7</strain>
    </source>
</reference>
<proteinExistence type="predicted"/>
<dbReference type="AlphaFoldDB" id="A0A1W9KPS9"/>
<protein>
    <submittedName>
        <fullName evidence="1">Uncharacterized protein</fullName>
    </submittedName>
</protein>
<comment type="caution">
    <text evidence="1">The sequence shown here is derived from an EMBL/GenBank/DDBJ whole genome shotgun (WGS) entry which is preliminary data.</text>
</comment>
<evidence type="ECO:0000313" key="1">
    <source>
        <dbReference type="EMBL" id="OQW86151.1"/>
    </source>
</evidence>
<dbReference type="Proteomes" id="UP000192505">
    <property type="component" value="Unassembled WGS sequence"/>
</dbReference>
<dbReference type="EMBL" id="MTEI01000021">
    <property type="protein sequence ID" value="OQW86151.1"/>
    <property type="molecule type" value="Genomic_DNA"/>
</dbReference>
<sequence length="103" mass="11393">MGDAMDSTSQLARDFAQRLRDVISESTQLGYTPANFEKMLDEQGAVNLAKKLVKSGEIQTGLKAVANLKRKDLAVESIMIESKFKSLFSADELKAAAWRLEQV</sequence>
<accession>A0A1W9KPS9</accession>
<evidence type="ECO:0000313" key="2">
    <source>
        <dbReference type="Proteomes" id="UP000192505"/>
    </source>
</evidence>
<name>A0A1W9KPS9_9BURK</name>